<evidence type="ECO:0000313" key="1">
    <source>
        <dbReference type="EMBL" id="PCD01435.1"/>
    </source>
</evidence>
<evidence type="ECO:0000313" key="2">
    <source>
        <dbReference type="EMBL" id="QFY55014.1"/>
    </source>
</evidence>
<evidence type="ECO:0000313" key="3">
    <source>
        <dbReference type="Proteomes" id="UP000243750"/>
    </source>
</evidence>
<dbReference type="Proteomes" id="UP000243750">
    <property type="component" value="Unassembled WGS sequence"/>
</dbReference>
<evidence type="ECO:0000313" key="4">
    <source>
        <dbReference type="Proteomes" id="UP000344571"/>
    </source>
</evidence>
<proteinExistence type="predicted"/>
<sequence length="81" mass="9020">MLNVSNRTCRRLASAIQVALRIPDGDSLVFLIGRGHEASNLDALETWVKETLPQLEEECGKAVLPYLLDHLESTMERWGAA</sequence>
<dbReference type="Proteomes" id="UP000344571">
    <property type="component" value="Chromosome"/>
</dbReference>
<reference evidence="1 3" key="1">
    <citation type="submission" date="2017-09" db="EMBL/GenBank/DDBJ databases">
        <title>Bacterial and phytoplankton interrelationship in Kongsfjorden, an Arctic fjord.</title>
        <authorList>
            <person name="Sinha R."/>
            <person name="Krishnan K."/>
        </authorList>
    </citation>
    <scope>NUCLEOTIDE SEQUENCE [LARGE SCALE GENOMIC DNA]</scope>
    <source>
        <strain evidence="1 3">58</strain>
    </source>
</reference>
<dbReference type="AlphaFoldDB" id="A0AA91Z8B7"/>
<reference evidence="2 4" key="2">
    <citation type="submission" date="2018-10" db="EMBL/GenBank/DDBJ databases">
        <title>Complete genome sequence of Pseudomonas pelagia strain Kongs-67.</title>
        <authorList>
            <person name="Sinha R.K."/>
            <person name="Krishnan K."/>
        </authorList>
    </citation>
    <scope>NUCLEOTIDE SEQUENCE [LARGE SCALE GENOMIC DNA]</scope>
    <source>
        <strain evidence="2 4">Kongs-67</strain>
    </source>
</reference>
<organism evidence="1 3">
    <name type="scientific">Halopseudomonas pelagia</name>
    <dbReference type="NCBI Taxonomy" id="553151"/>
    <lineage>
        <taxon>Bacteria</taxon>
        <taxon>Pseudomonadati</taxon>
        <taxon>Pseudomonadota</taxon>
        <taxon>Gammaproteobacteria</taxon>
        <taxon>Pseudomonadales</taxon>
        <taxon>Pseudomonadaceae</taxon>
        <taxon>Halopseudomonas</taxon>
    </lineage>
</organism>
<dbReference type="RefSeq" id="WP_096344642.1">
    <property type="nucleotide sequence ID" value="NZ_CP033116.1"/>
</dbReference>
<gene>
    <name evidence="1" type="ORF">CO192_00285</name>
    <name evidence="2" type="ORF">EAO82_00685</name>
</gene>
<protein>
    <submittedName>
        <fullName evidence="1">Uncharacterized protein</fullName>
    </submittedName>
</protein>
<dbReference type="EMBL" id="CP033116">
    <property type="protein sequence ID" value="QFY55014.1"/>
    <property type="molecule type" value="Genomic_DNA"/>
</dbReference>
<dbReference type="EMBL" id="NWMT01000013">
    <property type="protein sequence ID" value="PCD01435.1"/>
    <property type="molecule type" value="Genomic_DNA"/>
</dbReference>
<name>A0AA91Z8B7_9GAMM</name>
<keyword evidence="4" id="KW-1185">Reference proteome</keyword>
<accession>A0AA91Z8B7</accession>